<evidence type="ECO:0000256" key="6">
    <source>
        <dbReference type="ARBA" id="ARBA00022771"/>
    </source>
</evidence>
<feature type="non-terminal residue" evidence="13">
    <location>
        <position position="682"/>
    </location>
</feature>
<evidence type="ECO:0000313" key="13">
    <source>
        <dbReference type="EMBL" id="KFM71985.1"/>
    </source>
</evidence>
<dbReference type="AlphaFoldDB" id="A0A087U3P6"/>
<keyword evidence="5" id="KW-0227">DNA damage</keyword>
<dbReference type="GO" id="GO:0006283">
    <property type="term" value="P:transcription-coupled nucleotide-excision repair"/>
    <property type="evidence" value="ECO:0007669"/>
    <property type="project" value="TreeGrafter"/>
</dbReference>
<keyword evidence="9" id="KW-0234">DNA repair</keyword>
<name>A0A087U3P6_STEMI</name>
<dbReference type="InterPro" id="IPR018610">
    <property type="entry name" value="UVSSA"/>
</dbReference>
<comment type="similarity">
    <text evidence="2">Belongs to the UVSSA family.</text>
</comment>
<feature type="region of interest" description="Disordered" evidence="11">
    <location>
        <begin position="357"/>
        <end position="377"/>
    </location>
</feature>
<keyword evidence="6" id="KW-0863">Zinc-finger</keyword>
<feature type="compositionally biased region" description="Acidic residues" evidence="11">
    <location>
        <begin position="363"/>
        <end position="376"/>
    </location>
</feature>
<evidence type="ECO:0000256" key="5">
    <source>
        <dbReference type="ARBA" id="ARBA00022763"/>
    </source>
</evidence>
<feature type="compositionally biased region" description="Low complexity" evidence="11">
    <location>
        <begin position="577"/>
        <end position="588"/>
    </location>
</feature>
<feature type="domain" description="UV-stimulated scaffold protein A C-terminal" evidence="12">
    <location>
        <begin position="465"/>
        <end position="573"/>
    </location>
</feature>
<accession>A0A087U3P6</accession>
<reference evidence="13 14" key="1">
    <citation type="submission" date="2013-11" db="EMBL/GenBank/DDBJ databases">
        <title>Genome sequencing of Stegodyphus mimosarum.</title>
        <authorList>
            <person name="Bechsgaard J."/>
        </authorList>
    </citation>
    <scope>NUCLEOTIDE SEQUENCE [LARGE SCALE GENOMIC DNA]</scope>
</reference>
<gene>
    <name evidence="13" type="ORF">X975_19506</name>
</gene>
<dbReference type="InterPro" id="IPR049408">
    <property type="entry name" value="UVSSA_N_a-solenoid_rpt"/>
</dbReference>
<dbReference type="GO" id="GO:0005694">
    <property type="term" value="C:chromosome"/>
    <property type="evidence" value="ECO:0007669"/>
    <property type="project" value="UniProtKB-SubCell"/>
</dbReference>
<keyword evidence="3" id="KW-0158">Chromosome</keyword>
<dbReference type="OrthoDB" id="5594015at2759"/>
<dbReference type="PANTHER" id="PTHR28670:SF1">
    <property type="entry name" value="UV-STIMULATED SCAFFOLD PROTEIN A"/>
    <property type="match status" value="1"/>
</dbReference>
<feature type="compositionally biased region" description="Polar residues" evidence="11">
    <location>
        <begin position="230"/>
        <end position="241"/>
    </location>
</feature>
<dbReference type="EMBL" id="KK118017">
    <property type="protein sequence ID" value="KFM71985.1"/>
    <property type="molecule type" value="Genomic_DNA"/>
</dbReference>
<organism evidence="13 14">
    <name type="scientific">Stegodyphus mimosarum</name>
    <name type="common">African social velvet spider</name>
    <dbReference type="NCBI Taxonomy" id="407821"/>
    <lineage>
        <taxon>Eukaryota</taxon>
        <taxon>Metazoa</taxon>
        <taxon>Ecdysozoa</taxon>
        <taxon>Arthropoda</taxon>
        <taxon>Chelicerata</taxon>
        <taxon>Arachnida</taxon>
        <taxon>Araneae</taxon>
        <taxon>Araneomorphae</taxon>
        <taxon>Entelegynae</taxon>
        <taxon>Eresoidea</taxon>
        <taxon>Eresidae</taxon>
        <taxon>Stegodyphus</taxon>
    </lineage>
</organism>
<dbReference type="GO" id="GO:0008270">
    <property type="term" value="F:zinc ion binding"/>
    <property type="evidence" value="ECO:0007669"/>
    <property type="project" value="UniProtKB-KW"/>
</dbReference>
<evidence type="ECO:0000256" key="3">
    <source>
        <dbReference type="ARBA" id="ARBA00022454"/>
    </source>
</evidence>
<dbReference type="InterPro" id="IPR049431">
    <property type="entry name" value="UVSSA_C"/>
</dbReference>
<feature type="compositionally biased region" description="Basic and acidic residues" evidence="11">
    <location>
        <begin position="242"/>
        <end position="256"/>
    </location>
</feature>
<evidence type="ECO:0000256" key="11">
    <source>
        <dbReference type="SAM" id="MobiDB-lite"/>
    </source>
</evidence>
<feature type="region of interest" description="Disordered" evidence="11">
    <location>
        <begin position="565"/>
        <end position="591"/>
    </location>
</feature>
<dbReference type="STRING" id="407821.A0A087U3P6"/>
<evidence type="ECO:0000256" key="7">
    <source>
        <dbReference type="ARBA" id="ARBA00022833"/>
    </source>
</evidence>
<protein>
    <recommendedName>
        <fullName evidence="12">UV-stimulated scaffold protein A C-terminal domain-containing protein</fullName>
    </recommendedName>
</protein>
<sequence>MSLEDKESEILKIIETLTTTGQRTLDDDGMKKLKKICKLSNDYVSYAYYALMTQLRKKHSEIRYSALLIMNELFCRSSAFRKLLEVDLEEFLQLVAETDPEIPLPLPKSAAKALKLKGLEFMQKWCSEFGEKYTRLQLALTYLKKCKKVDFNNMEAQNAAQREHQRQEQERLERLQNEKVNVVKAEMKDLTDEISNLVIQIENCFRLLIPHPAEFSSPLDFENNKVDEQTANSVNNDTVDNNESKADTSGSKKDIASDFPENSLRQHGIYDMKQFIIVEVNNESKVAVSVNDDNLPVVENLNDMQKQITARYLPVVTKWLKILTKGSNCTDALKQAIDLKQLLESALEKYRELQLKPSTSNLGDDEDDDDFEEVEEKEGYEAVVREEYKASHPSQPEPGCSKSLSTVEKTYMWKLKHSEDDVNDPTSAVSTLNRLKEKYKTDLKNFDSSAKSIAESKAHKGELLEKVPVLPYDIDLYHWEDEKPVVPEVVKFDSLHKFWETKDDDNEENEALKEVQIASLRTRKIDFSGKFEPVKWSCRAPLPSGKLCPRKDRYKCPFHGNIIKRDSQGNPVDKVESTSTPGSQSSTSAVPDWQDPELLRDIESATGLNLKIPCKKSKTVKQVKGKQGKKKCGLTNINVPQTSARERLTKKILKRYKHYAPKLDEMERQKFNDKFGDQWNYY</sequence>
<evidence type="ECO:0000256" key="1">
    <source>
        <dbReference type="ARBA" id="ARBA00004286"/>
    </source>
</evidence>
<proteinExistence type="inferred from homology"/>
<keyword evidence="14" id="KW-1185">Reference proteome</keyword>
<dbReference type="Proteomes" id="UP000054359">
    <property type="component" value="Unassembled WGS sequence"/>
</dbReference>
<evidence type="ECO:0000256" key="4">
    <source>
        <dbReference type="ARBA" id="ARBA00022723"/>
    </source>
</evidence>
<keyword evidence="4" id="KW-0479">Metal-binding</keyword>
<dbReference type="Pfam" id="PF20867">
    <property type="entry name" value="UVSSA_N"/>
    <property type="match status" value="1"/>
</dbReference>
<dbReference type="GO" id="GO:0009411">
    <property type="term" value="P:response to UV"/>
    <property type="evidence" value="ECO:0007669"/>
    <property type="project" value="InterPro"/>
</dbReference>
<keyword evidence="7" id="KW-0862">Zinc</keyword>
<feature type="coiled-coil region" evidence="10">
    <location>
        <begin position="158"/>
        <end position="200"/>
    </location>
</feature>
<comment type="subcellular location">
    <subcellularLocation>
        <location evidence="1">Chromosome</location>
    </subcellularLocation>
</comment>
<feature type="region of interest" description="Disordered" evidence="11">
    <location>
        <begin position="230"/>
        <end position="258"/>
    </location>
</feature>
<evidence type="ECO:0000313" key="14">
    <source>
        <dbReference type="Proteomes" id="UP000054359"/>
    </source>
</evidence>
<dbReference type="OMA" id="EEHAEMR"/>
<dbReference type="Pfam" id="PF09740">
    <property type="entry name" value="DUF2043"/>
    <property type="match status" value="1"/>
</dbReference>
<evidence type="ECO:0000256" key="10">
    <source>
        <dbReference type="SAM" id="Coils"/>
    </source>
</evidence>
<keyword evidence="8 10" id="KW-0175">Coiled coil</keyword>
<evidence type="ECO:0000256" key="8">
    <source>
        <dbReference type="ARBA" id="ARBA00023054"/>
    </source>
</evidence>
<evidence type="ECO:0000259" key="12">
    <source>
        <dbReference type="Pfam" id="PF09740"/>
    </source>
</evidence>
<evidence type="ECO:0000256" key="9">
    <source>
        <dbReference type="ARBA" id="ARBA00023204"/>
    </source>
</evidence>
<dbReference type="GO" id="GO:0000993">
    <property type="term" value="F:RNA polymerase II complex binding"/>
    <property type="evidence" value="ECO:0007669"/>
    <property type="project" value="TreeGrafter"/>
</dbReference>
<dbReference type="PANTHER" id="PTHR28670">
    <property type="entry name" value="UV-STIMULATED SCAFFOLD PROTEIN A"/>
    <property type="match status" value="1"/>
</dbReference>
<evidence type="ECO:0000256" key="2">
    <source>
        <dbReference type="ARBA" id="ARBA00009240"/>
    </source>
</evidence>